<dbReference type="OrthoDB" id="8678477at2"/>
<protein>
    <recommendedName>
        <fullName evidence="5">Tripartite tricarboxylate transporter family receptor</fullName>
    </recommendedName>
</protein>
<accession>A0A446C4B0</accession>
<name>A0A446C4B0_9BURK</name>
<dbReference type="EMBL" id="UFQB01000002">
    <property type="protein sequence ID" value="SSW62695.1"/>
    <property type="molecule type" value="Genomic_DNA"/>
</dbReference>
<evidence type="ECO:0000256" key="1">
    <source>
        <dbReference type="ARBA" id="ARBA00006987"/>
    </source>
</evidence>
<organism evidence="3 4">
    <name type="scientific">Achromobacter agilis</name>
    <dbReference type="NCBI Taxonomy" id="1353888"/>
    <lineage>
        <taxon>Bacteria</taxon>
        <taxon>Pseudomonadati</taxon>
        <taxon>Pseudomonadota</taxon>
        <taxon>Betaproteobacteria</taxon>
        <taxon>Burkholderiales</taxon>
        <taxon>Alcaligenaceae</taxon>
        <taxon>Achromobacter</taxon>
    </lineage>
</organism>
<dbReference type="PANTHER" id="PTHR42928">
    <property type="entry name" value="TRICARBOXYLATE-BINDING PROTEIN"/>
    <property type="match status" value="1"/>
</dbReference>
<feature type="signal peptide" evidence="2">
    <location>
        <begin position="1"/>
        <end position="25"/>
    </location>
</feature>
<dbReference type="AlphaFoldDB" id="A0A446C4B0"/>
<dbReference type="Gene3D" id="3.40.190.10">
    <property type="entry name" value="Periplasmic binding protein-like II"/>
    <property type="match status" value="1"/>
</dbReference>
<reference evidence="3 4" key="1">
    <citation type="submission" date="2018-07" db="EMBL/GenBank/DDBJ databases">
        <authorList>
            <person name="Peeters C."/>
        </authorList>
    </citation>
    <scope>NUCLEOTIDE SEQUENCE [LARGE SCALE GENOMIC DNA]</scope>
    <source>
        <strain evidence="3 4">LMG 3411</strain>
    </source>
</reference>
<proteinExistence type="inferred from homology"/>
<dbReference type="PANTHER" id="PTHR42928:SF5">
    <property type="entry name" value="BLR1237 PROTEIN"/>
    <property type="match status" value="1"/>
</dbReference>
<dbReference type="SUPFAM" id="SSF53850">
    <property type="entry name" value="Periplasmic binding protein-like II"/>
    <property type="match status" value="1"/>
</dbReference>
<dbReference type="RefSeq" id="WP_129525884.1">
    <property type="nucleotide sequence ID" value="NZ_UFQB01000002.1"/>
</dbReference>
<evidence type="ECO:0008006" key="5">
    <source>
        <dbReference type="Google" id="ProtNLM"/>
    </source>
</evidence>
<evidence type="ECO:0000313" key="4">
    <source>
        <dbReference type="Proteomes" id="UP000289184"/>
    </source>
</evidence>
<dbReference type="CDD" id="cd07012">
    <property type="entry name" value="PBP2_Bug_TTT"/>
    <property type="match status" value="1"/>
</dbReference>
<dbReference type="InterPro" id="IPR042100">
    <property type="entry name" value="Bug_dom1"/>
</dbReference>
<keyword evidence="4" id="KW-1185">Reference proteome</keyword>
<keyword evidence="2" id="KW-0732">Signal</keyword>
<evidence type="ECO:0000256" key="2">
    <source>
        <dbReference type="SAM" id="SignalP"/>
    </source>
</evidence>
<comment type="similarity">
    <text evidence="1">Belongs to the UPF0065 (bug) family.</text>
</comment>
<feature type="chain" id="PRO_5019395264" description="Tripartite tricarboxylate transporter family receptor" evidence="2">
    <location>
        <begin position="26"/>
        <end position="324"/>
    </location>
</feature>
<dbReference type="Pfam" id="PF03401">
    <property type="entry name" value="TctC"/>
    <property type="match status" value="1"/>
</dbReference>
<dbReference type="Proteomes" id="UP000289184">
    <property type="component" value="Unassembled WGS sequence"/>
</dbReference>
<sequence length="324" mass="34099">MMRSLFKPACAAALLALNLAGPAKAADYPSQPVKMITAFGAGSASDIVARLIGERLQAALGQAVIVENRPGASGQIAADLVARAQPDGYTIMLATNTTHSSNPYLFKNLRYDPIKDFTPLVQVCNFPFVLAVSAKLPINSVDDLLRYGRANPQGLNYAYGNSTGQISAASFDKLTGLKATAVPYKSTPQAMTDIIGGRATFMFVDLASATAHIQAGTLKALAVSTEKRSALAPNLPSVSEALGQPGFDLAAWVGIFGPAKLPQPIAKRLGDELYKIVSSEEIKGKLVQLGAEPMPAPASAFGPFVVQQEKVWGDKVRQAGIQAE</sequence>
<dbReference type="InterPro" id="IPR005064">
    <property type="entry name" value="BUG"/>
</dbReference>
<dbReference type="Gene3D" id="3.40.190.150">
    <property type="entry name" value="Bordetella uptake gene, domain 1"/>
    <property type="match status" value="1"/>
</dbReference>
<gene>
    <name evidence="3" type="ORF">AGI3411_00543</name>
</gene>
<evidence type="ECO:0000313" key="3">
    <source>
        <dbReference type="EMBL" id="SSW62695.1"/>
    </source>
</evidence>
<dbReference type="PIRSF" id="PIRSF017082">
    <property type="entry name" value="YflP"/>
    <property type="match status" value="1"/>
</dbReference>